<dbReference type="InterPro" id="IPR045687">
    <property type="entry name" value="PIGG/GPI7_C"/>
</dbReference>
<evidence type="ECO:0000256" key="7">
    <source>
        <dbReference type="ARBA" id="ARBA00022692"/>
    </source>
</evidence>
<keyword evidence="8 12" id="KW-0256">Endoplasmic reticulum</keyword>
<dbReference type="AlphaFoldDB" id="A0A9P8AG88"/>
<evidence type="ECO:0000259" key="13">
    <source>
        <dbReference type="Pfam" id="PF19316"/>
    </source>
</evidence>
<keyword evidence="10 12" id="KW-0472">Membrane</keyword>
<feature type="transmembrane region" description="Helical" evidence="12">
    <location>
        <begin position="477"/>
        <end position="493"/>
    </location>
</feature>
<dbReference type="InterPro" id="IPR002591">
    <property type="entry name" value="Phosphodiest/P_Trfase"/>
</dbReference>
<dbReference type="GO" id="GO:0051267">
    <property type="term" value="F:CP2 mannose-ethanolamine phosphotransferase activity"/>
    <property type="evidence" value="ECO:0007669"/>
    <property type="project" value="TreeGrafter"/>
</dbReference>
<evidence type="ECO:0000256" key="2">
    <source>
        <dbReference type="ARBA" id="ARBA00004687"/>
    </source>
</evidence>
<feature type="transmembrane region" description="Helical" evidence="12">
    <location>
        <begin position="649"/>
        <end position="667"/>
    </location>
</feature>
<evidence type="ECO:0000256" key="11">
    <source>
        <dbReference type="ARBA" id="ARBA00023180"/>
    </source>
</evidence>
<feature type="transmembrane region" description="Helical" evidence="12">
    <location>
        <begin position="720"/>
        <end position="740"/>
    </location>
</feature>
<keyword evidence="11" id="KW-0325">Glycoprotein</keyword>
<protein>
    <recommendedName>
        <fullName evidence="4 12">GPI ethanolamine phosphate transferase 2</fullName>
    </recommendedName>
</protein>
<dbReference type="GO" id="GO:0005789">
    <property type="term" value="C:endoplasmic reticulum membrane"/>
    <property type="evidence" value="ECO:0007669"/>
    <property type="project" value="UniProtKB-SubCell"/>
</dbReference>
<proteinExistence type="inferred from homology"/>
<dbReference type="Pfam" id="PF01663">
    <property type="entry name" value="Phosphodiest"/>
    <property type="match status" value="1"/>
</dbReference>
<dbReference type="GO" id="GO:0006506">
    <property type="term" value="P:GPI anchor biosynthetic process"/>
    <property type="evidence" value="ECO:0007669"/>
    <property type="project" value="UniProtKB-KW"/>
</dbReference>
<feature type="transmembrane region" description="Helical" evidence="12">
    <location>
        <begin position="822"/>
        <end position="841"/>
    </location>
</feature>
<evidence type="ECO:0000256" key="3">
    <source>
        <dbReference type="ARBA" id="ARBA00005315"/>
    </source>
</evidence>
<feature type="transmembrane region" description="Helical" evidence="12">
    <location>
        <begin position="418"/>
        <end position="440"/>
    </location>
</feature>
<sequence length="879" mass="100446">MLVNTIRWMAYFVLLISQIGGFLLFLRGFFPSKVVLDGFSQFNGDSPSPFLSDNDTPHFSKVILMVVDAMRADFLYDESVSHMLFVHELLRKGEAIGFDAFSNPPTVTLPRLKGITTGNTPNFLDAILNIADDQDDSQSLASQDSWLYQFKTNGNKKLHFFGDDTWLKLFPHEQFFEQYEGTSSFFVSDFTEVDNNVTRHLDAQLDNAQNWDGLILHYLGLDHIGHKGGPKLPFMKPKQLEMDAIVERLYAYSLLHPETLLVVMGDHGMNEVGNHGGSSEGETSSGMLFVSPKFSKIAMPLPKEGPIKSLQKINQIDLVPSLAALLNFPIPKNSIGVMIPEFLRLWKSPVNVLRQNVNQFVDLLEAKFKSSDKFDEQTQALLDKYSTSNNNIVDGYKLLRHVQDELMRTATDYNYEDIWTGAAAMIISTVPIIAVYNIYFFRINQGSNIYPLAFEVFVFAFSIHVFGSSLIEEEHQLWWFVATLAMVLLIFTYKKQAAKYLPWILLILIMMRVIRQWNNTGQKHIMPFPVSKVLLDHPQVLWSINALTIFVYTVAIYSQGSVMTSMQLGNTKDKFFNTSDPGHLLLFVLTFVTSSVLLLFKISQFYGDGNDLYHGLFHWFFLKGMASFDNVDYNNKTVLQDINVQISRLTFYCIGGLMVFKLIMGKVRNTKWGYFTDMANLSTLILIQYSRLEVIPIYLIFFVIKYAFSKLLNHVEVDQLLVSVTWFTIIMQNLSFFSIGGTNLLATVDLSNAYNGVGSYNVFLVGFLTFLSNFATPIYWSLSSLQLIFEKDVIQWKFGQKTSLNLSSLRYPILLIKSMISLLYYSIFGTLLVLSCINLRFHLFIWTVFSPKLLYFGVWFVFVNTLTDLVLPLVMLILY</sequence>
<keyword evidence="5 12" id="KW-0337">GPI-anchor biosynthesis</keyword>
<evidence type="ECO:0000256" key="12">
    <source>
        <dbReference type="RuleBase" id="RU367106"/>
    </source>
</evidence>
<accession>A0A9P8AG88</accession>
<dbReference type="Gene3D" id="3.40.720.10">
    <property type="entry name" value="Alkaline Phosphatase, subunit A"/>
    <property type="match status" value="1"/>
</dbReference>
<dbReference type="SUPFAM" id="SSF53649">
    <property type="entry name" value="Alkaline phosphatase-like"/>
    <property type="match status" value="1"/>
</dbReference>
<dbReference type="GeneID" id="66115768"/>
<evidence type="ECO:0000256" key="4">
    <source>
        <dbReference type="ARBA" id="ARBA00020830"/>
    </source>
</evidence>
<comment type="similarity">
    <text evidence="3 12">Belongs to the PIGG/PIGN/PIGO family. PIGG subfamily.</text>
</comment>
<feature type="transmembrane region" description="Helical" evidence="12">
    <location>
        <begin position="12"/>
        <end position="30"/>
    </location>
</feature>
<comment type="pathway">
    <text evidence="2 12">Glycolipid biosynthesis; glycosylphosphatidylinositol-anchor biosynthesis.</text>
</comment>
<feature type="transmembrane region" description="Helical" evidence="12">
    <location>
        <begin position="452"/>
        <end position="471"/>
    </location>
</feature>
<dbReference type="Proteomes" id="UP000790833">
    <property type="component" value="Unassembled WGS sequence"/>
</dbReference>
<evidence type="ECO:0000256" key="10">
    <source>
        <dbReference type="ARBA" id="ARBA00023136"/>
    </source>
</evidence>
<feature type="transmembrane region" description="Helical" evidence="12">
    <location>
        <begin position="853"/>
        <end position="878"/>
    </location>
</feature>
<dbReference type="InterPro" id="IPR039527">
    <property type="entry name" value="PIGG/GPI7"/>
</dbReference>
<keyword evidence="7 12" id="KW-0812">Transmembrane</keyword>
<evidence type="ECO:0000256" key="8">
    <source>
        <dbReference type="ARBA" id="ARBA00022824"/>
    </source>
</evidence>
<feature type="transmembrane region" description="Helical" evidence="12">
    <location>
        <begin position="584"/>
        <end position="606"/>
    </location>
</feature>
<evidence type="ECO:0000313" key="15">
    <source>
        <dbReference type="Proteomes" id="UP000790833"/>
    </source>
</evidence>
<keyword evidence="6 12" id="KW-0808">Transferase</keyword>
<feature type="transmembrane region" description="Helical" evidence="12">
    <location>
        <begin position="687"/>
        <end position="708"/>
    </location>
</feature>
<comment type="function">
    <text evidence="12">Ethanolamine phosphate transferase involved in glycosylphosphatidylinositol-anchor biosynthesis. Transfers ethanolamine phosphate to the GPI second mannose.</text>
</comment>
<gene>
    <name evidence="14" type="primary">LAS21</name>
    <name evidence="14" type="ORF">KQ657_002394</name>
</gene>
<dbReference type="PANTHER" id="PTHR23072">
    <property type="entry name" value="PHOSPHATIDYLINOSITOL GLYCAN-RELATED"/>
    <property type="match status" value="1"/>
</dbReference>
<feature type="transmembrane region" description="Helical" evidence="12">
    <location>
        <begin position="500"/>
        <end position="517"/>
    </location>
</feature>
<dbReference type="CDD" id="cd16024">
    <property type="entry name" value="GPI_EPT_2"/>
    <property type="match status" value="1"/>
</dbReference>
<name>A0A9P8AG88_9ASCO</name>
<evidence type="ECO:0000313" key="14">
    <source>
        <dbReference type="EMBL" id="KAG7192039.1"/>
    </source>
</evidence>
<comment type="caution">
    <text evidence="14">The sequence shown here is derived from an EMBL/GenBank/DDBJ whole genome shotgun (WGS) entry which is preliminary data.</text>
</comment>
<evidence type="ECO:0000256" key="6">
    <source>
        <dbReference type="ARBA" id="ARBA00022679"/>
    </source>
</evidence>
<feature type="transmembrane region" description="Helical" evidence="12">
    <location>
        <begin position="540"/>
        <end position="563"/>
    </location>
</feature>
<dbReference type="Pfam" id="PF19316">
    <property type="entry name" value="PIGO_PIGG"/>
    <property type="match status" value="1"/>
</dbReference>
<feature type="domain" description="GPI ethanolamine phosphate transferase 2 C-terminal" evidence="13">
    <location>
        <begin position="410"/>
        <end position="875"/>
    </location>
</feature>
<comment type="subcellular location">
    <subcellularLocation>
        <location evidence="1 12">Endoplasmic reticulum membrane</location>
        <topology evidence="1 12">Multi-pass membrane protein</topology>
    </subcellularLocation>
</comment>
<organism evidence="14 15">
    <name type="scientific">Scheffersomyces spartinae</name>
    <dbReference type="NCBI Taxonomy" id="45513"/>
    <lineage>
        <taxon>Eukaryota</taxon>
        <taxon>Fungi</taxon>
        <taxon>Dikarya</taxon>
        <taxon>Ascomycota</taxon>
        <taxon>Saccharomycotina</taxon>
        <taxon>Pichiomycetes</taxon>
        <taxon>Debaryomycetaceae</taxon>
        <taxon>Scheffersomyces</taxon>
    </lineage>
</organism>
<keyword evidence="15" id="KW-1185">Reference proteome</keyword>
<evidence type="ECO:0000256" key="5">
    <source>
        <dbReference type="ARBA" id="ARBA00022502"/>
    </source>
</evidence>
<feature type="transmembrane region" description="Helical" evidence="12">
    <location>
        <begin position="760"/>
        <end position="782"/>
    </location>
</feature>
<dbReference type="InterPro" id="IPR017850">
    <property type="entry name" value="Alkaline_phosphatase_core_sf"/>
</dbReference>
<dbReference type="EMBL" id="JAHMUF010000020">
    <property type="protein sequence ID" value="KAG7192039.1"/>
    <property type="molecule type" value="Genomic_DNA"/>
</dbReference>
<reference evidence="14" key="1">
    <citation type="submission" date="2021-03" db="EMBL/GenBank/DDBJ databases">
        <authorList>
            <person name="Palmer J.M."/>
        </authorList>
    </citation>
    <scope>NUCLEOTIDE SEQUENCE</scope>
    <source>
        <strain evidence="14">ARV_011</strain>
    </source>
</reference>
<dbReference type="OrthoDB" id="272139at2759"/>
<keyword evidence="9 12" id="KW-1133">Transmembrane helix</keyword>
<evidence type="ECO:0000256" key="1">
    <source>
        <dbReference type="ARBA" id="ARBA00004477"/>
    </source>
</evidence>
<dbReference type="RefSeq" id="XP_043047590.1">
    <property type="nucleotide sequence ID" value="XM_043193164.1"/>
</dbReference>
<dbReference type="PANTHER" id="PTHR23072:SF0">
    <property type="entry name" value="GPI ETHANOLAMINE PHOSPHATE TRANSFERASE 2"/>
    <property type="match status" value="1"/>
</dbReference>
<evidence type="ECO:0000256" key="9">
    <source>
        <dbReference type="ARBA" id="ARBA00022989"/>
    </source>
</evidence>
<dbReference type="InterPro" id="IPR037674">
    <property type="entry name" value="PIG-G_N"/>
</dbReference>